<evidence type="ECO:0000313" key="3">
    <source>
        <dbReference type="EMBL" id="RFO95453.1"/>
    </source>
</evidence>
<dbReference type="Proteomes" id="UP000260665">
    <property type="component" value="Unassembled WGS sequence"/>
</dbReference>
<evidence type="ECO:0000259" key="2">
    <source>
        <dbReference type="Pfam" id="PF10543"/>
    </source>
</evidence>
<keyword evidence="4" id="KW-1185">Reference proteome</keyword>
<protein>
    <recommendedName>
        <fullName evidence="2">KilA-N DNA-binding domain-containing protein</fullName>
    </recommendedName>
</protein>
<dbReference type="EMBL" id="QFZK01000016">
    <property type="protein sequence ID" value="RFO95453.1"/>
    <property type="molecule type" value="Genomic_DNA"/>
</dbReference>
<organism evidence="3 4">
    <name type="scientific">Rhodoferax lacus</name>
    <dbReference type="NCBI Taxonomy" id="2184758"/>
    <lineage>
        <taxon>Bacteria</taxon>
        <taxon>Pseudomonadati</taxon>
        <taxon>Pseudomonadota</taxon>
        <taxon>Betaproteobacteria</taxon>
        <taxon>Burkholderiales</taxon>
        <taxon>Comamonadaceae</taxon>
        <taxon>Rhodoferax</taxon>
    </lineage>
</organism>
<accession>A0A3E1R886</accession>
<feature type="compositionally biased region" description="Basic residues" evidence="1">
    <location>
        <begin position="197"/>
        <end position="207"/>
    </location>
</feature>
<dbReference type="AlphaFoldDB" id="A0A3E1R886"/>
<sequence>MTHSTEPVLDAPAIQAISLAIAHVRGQRIILDADLAALYGVETKRFNEQVKRNSARFPADFMFQLSADEFDSLRSQIATLKSGRGQHRKYLPYAFTEHGAIMAAMVLGSPRAVEVSVYVVRASVRLREAALLHKDLAERLASLEEKTEALAMSHDAFSRNARNQLRQVFEALRELTQPPEPPKRPIGFVPPEDKSKPSKAVRNKKTV</sequence>
<gene>
    <name evidence="3" type="ORF">DIC66_18355</name>
</gene>
<dbReference type="InterPro" id="IPR018873">
    <property type="entry name" value="KilA-N_DNA-bd_domain"/>
</dbReference>
<reference evidence="3 4" key="1">
    <citation type="submission" date="2018-05" db="EMBL/GenBank/DDBJ databases">
        <title>Rhodoferax soyangensis sp.nov., isolated from an oligotrophic freshwater lake.</title>
        <authorList>
            <person name="Park M."/>
        </authorList>
    </citation>
    <scope>NUCLEOTIDE SEQUENCE [LARGE SCALE GENOMIC DNA]</scope>
    <source>
        <strain evidence="3 4">IMCC26218</strain>
    </source>
</reference>
<comment type="caution">
    <text evidence="3">The sequence shown here is derived from an EMBL/GenBank/DDBJ whole genome shotgun (WGS) entry which is preliminary data.</text>
</comment>
<evidence type="ECO:0000313" key="4">
    <source>
        <dbReference type="Proteomes" id="UP000260665"/>
    </source>
</evidence>
<name>A0A3E1R886_9BURK</name>
<evidence type="ECO:0000256" key="1">
    <source>
        <dbReference type="SAM" id="MobiDB-lite"/>
    </source>
</evidence>
<dbReference type="RefSeq" id="WP_117179591.1">
    <property type="nucleotide sequence ID" value="NZ_QFZK01000016.1"/>
</dbReference>
<feature type="region of interest" description="Disordered" evidence="1">
    <location>
        <begin position="173"/>
        <end position="207"/>
    </location>
</feature>
<feature type="domain" description="KilA-N DNA-binding" evidence="2">
    <location>
        <begin position="20"/>
        <end position="105"/>
    </location>
</feature>
<dbReference type="Pfam" id="PF10543">
    <property type="entry name" value="ORF6N"/>
    <property type="match status" value="1"/>
</dbReference>
<proteinExistence type="predicted"/>
<dbReference type="OrthoDB" id="9816206at2"/>